<sequence length="386" mass="43173">MPELSRLEYLLQQYAESNCTHDELLELMELINKMGDDQELSKALSEVWKQINPADPIPKIDQEQIFRNVLDSGKIHRLPVRKYQTVKWIAAAILLFCLGLGLHNINKQRVSVQDNLSAEKVIKPGTNRAVLTLANGKTLKLDDNNAGNTLKQGNTTIIRLGKGQLAYLGDTKNNNGDLAYNTLTTPKGGQYQIELPDGTRVWLNASSSLRFPVQFQGENRRVILEGEAYFEVAKNKYKPFHVEVNHTDIQVLGTHFNVMGYADEVSTNTTLLEGSVLITAGTETGLLKPGEQAKVKDGIHISKADPLEALAWKNGNFNFGHEKIQSIMRKLSRWYNVDVKYEGNITKEGFVGTVKRSKKLSDVLDVLESTGLAHFKVEERSVTVMP</sequence>
<dbReference type="PIRSF" id="PIRSF018266">
    <property type="entry name" value="FecR"/>
    <property type="match status" value="1"/>
</dbReference>
<dbReference type="Gene3D" id="2.60.120.1440">
    <property type="match status" value="1"/>
</dbReference>
<evidence type="ECO:0000313" key="3">
    <source>
        <dbReference type="EMBL" id="MBB6498384.1"/>
    </source>
</evidence>
<dbReference type="GO" id="GO:0016989">
    <property type="term" value="F:sigma factor antagonist activity"/>
    <property type="evidence" value="ECO:0007669"/>
    <property type="project" value="TreeGrafter"/>
</dbReference>
<feature type="domain" description="Protein FecR C-terminal" evidence="2">
    <location>
        <begin position="317"/>
        <end position="384"/>
    </location>
</feature>
<name>A0A7X0J0D6_9SPHI</name>
<dbReference type="InterPro" id="IPR012373">
    <property type="entry name" value="Ferrdict_sens_TM"/>
</dbReference>
<dbReference type="AlphaFoldDB" id="A0A7X0J0D6"/>
<dbReference type="EMBL" id="JACHCC010000001">
    <property type="protein sequence ID" value="MBB6498384.1"/>
    <property type="molecule type" value="Genomic_DNA"/>
</dbReference>
<reference evidence="3 4" key="1">
    <citation type="submission" date="2020-08" db="EMBL/GenBank/DDBJ databases">
        <title>Genomic Encyclopedia of Type Strains, Phase IV (KMG-V): Genome sequencing to study the core and pangenomes of soil and plant-associated prokaryotes.</title>
        <authorList>
            <person name="Whitman W."/>
        </authorList>
    </citation>
    <scope>NUCLEOTIDE SEQUENCE [LARGE SCALE GENOMIC DNA]</scope>
    <source>
        <strain evidence="3 4">M2T3</strain>
    </source>
</reference>
<dbReference type="PANTHER" id="PTHR30273:SF2">
    <property type="entry name" value="PROTEIN FECR"/>
    <property type="match status" value="1"/>
</dbReference>
<dbReference type="Pfam" id="PF16344">
    <property type="entry name" value="FecR_C"/>
    <property type="match status" value="1"/>
</dbReference>
<proteinExistence type="predicted"/>
<organism evidence="3 4">
    <name type="scientific">Pedobacter cryoconitis</name>
    <dbReference type="NCBI Taxonomy" id="188932"/>
    <lineage>
        <taxon>Bacteria</taxon>
        <taxon>Pseudomonadati</taxon>
        <taxon>Bacteroidota</taxon>
        <taxon>Sphingobacteriia</taxon>
        <taxon>Sphingobacteriales</taxon>
        <taxon>Sphingobacteriaceae</taxon>
        <taxon>Pedobacter</taxon>
    </lineage>
</organism>
<dbReference type="Pfam" id="PF04773">
    <property type="entry name" value="FecR"/>
    <property type="match status" value="1"/>
</dbReference>
<feature type="domain" description="FecR protein" evidence="1">
    <location>
        <begin position="182"/>
        <end position="276"/>
    </location>
</feature>
<comment type="caution">
    <text evidence="3">The sequence shown here is derived from an EMBL/GenBank/DDBJ whole genome shotgun (WGS) entry which is preliminary data.</text>
</comment>
<evidence type="ECO:0000259" key="1">
    <source>
        <dbReference type="Pfam" id="PF04773"/>
    </source>
</evidence>
<dbReference type="RefSeq" id="WP_184622412.1">
    <property type="nucleotide sequence ID" value="NZ_JACHCC010000001.1"/>
</dbReference>
<evidence type="ECO:0000313" key="4">
    <source>
        <dbReference type="Proteomes" id="UP000521017"/>
    </source>
</evidence>
<dbReference type="InterPro" id="IPR032508">
    <property type="entry name" value="FecR_C"/>
</dbReference>
<evidence type="ECO:0000259" key="2">
    <source>
        <dbReference type="Pfam" id="PF16344"/>
    </source>
</evidence>
<protein>
    <submittedName>
        <fullName evidence="3">Ferric-dicitrate binding protein FerR (Iron transport regulator)</fullName>
    </submittedName>
</protein>
<accession>A0A7X0J0D6</accession>
<dbReference type="Proteomes" id="UP000521017">
    <property type="component" value="Unassembled WGS sequence"/>
</dbReference>
<dbReference type="InterPro" id="IPR006860">
    <property type="entry name" value="FecR"/>
</dbReference>
<dbReference type="PANTHER" id="PTHR30273">
    <property type="entry name" value="PERIPLASMIC SIGNAL SENSOR AND SIGMA FACTOR ACTIVATOR FECR-RELATED"/>
    <property type="match status" value="1"/>
</dbReference>
<gene>
    <name evidence="3" type="ORF">HDF25_000508</name>
</gene>
<dbReference type="Gene3D" id="3.55.50.30">
    <property type="match status" value="1"/>
</dbReference>